<dbReference type="InterPro" id="IPR015422">
    <property type="entry name" value="PyrdxlP-dep_Trfase_small"/>
</dbReference>
<dbReference type="InterPro" id="IPR015421">
    <property type="entry name" value="PyrdxlP-dep_Trfase_major"/>
</dbReference>
<reference evidence="4 5" key="1">
    <citation type="submission" date="2015-02" db="EMBL/GenBank/DDBJ databases">
        <title>Improved understanding of the partial-nitritation anammox process through 23 genomes representing the majority of the microbial community.</title>
        <authorList>
            <person name="Speth D.R."/>
            <person name="In T Zandt M."/>
            <person name="Guerrero Cruz S."/>
            <person name="Jetten M.S."/>
            <person name="Dutilh B.E."/>
        </authorList>
    </citation>
    <scope>NUCLEOTIDE SEQUENCE [LARGE SCALE GENOMIC DNA]</scope>
    <source>
        <strain evidence="4">OLB20</strain>
    </source>
</reference>
<dbReference type="Gene3D" id="3.40.640.10">
    <property type="entry name" value="Type I PLP-dependent aspartate aminotransferase-like (Major domain)"/>
    <property type="match status" value="1"/>
</dbReference>
<dbReference type="PIRSF" id="PIRSF000390">
    <property type="entry name" value="PLP_StrS"/>
    <property type="match status" value="1"/>
</dbReference>
<comment type="similarity">
    <text evidence="3">Belongs to the DegT/DnrJ/EryC1 family.</text>
</comment>
<evidence type="ECO:0000256" key="1">
    <source>
        <dbReference type="PIRSR" id="PIRSR000390-1"/>
    </source>
</evidence>
<dbReference type="GO" id="GO:0030170">
    <property type="term" value="F:pyridoxal phosphate binding"/>
    <property type="evidence" value="ECO:0007669"/>
    <property type="project" value="TreeGrafter"/>
</dbReference>
<evidence type="ECO:0000313" key="5">
    <source>
        <dbReference type="Proteomes" id="UP000070457"/>
    </source>
</evidence>
<dbReference type="AlphaFoldDB" id="A0A136LZ98"/>
<dbReference type="Proteomes" id="UP000070457">
    <property type="component" value="Unassembled WGS sequence"/>
</dbReference>
<evidence type="ECO:0000256" key="3">
    <source>
        <dbReference type="RuleBase" id="RU004508"/>
    </source>
</evidence>
<accession>A0A136LZ98</accession>
<sequence>MIRSRSPHLKSRCRIFFDGADTVALDSARSAFYLILQSYGVGPGDEVILPAFTCLVVANPVIWLGATPVYVDTDDNFNINLIDLKSKVSERTRAILVQHTFGMPADVEAVKEITGPGVKIIEDLAHTLGGTLRGRKLGLLGDAAILTFGIEKAISTVRGGMVLTRDTNLVAQVRASVASAPRFSRLRVLLSLTNPVFWSIVTPVYYLGIGKLTAGRILTWIAHRFGMLGNMIEDEEYRTVKPSWFPAQMPGALARLGIRQFSKLRDLNAHRRIIAAVYSRELGITYETEGEHNYLRFPVLVNDQQLALQQAKKNHVVIGDWYKTILYAPEGTLERFRYQTGSAPKAELYAKHIVNLPTSVNVTPDDAVRIARFIKPNLWISK</sequence>
<dbReference type="Gene3D" id="3.90.1150.10">
    <property type="entry name" value="Aspartate Aminotransferase, domain 1"/>
    <property type="match status" value="1"/>
</dbReference>
<name>A0A136LZ98_9BACT</name>
<protein>
    <submittedName>
        <fullName evidence="4">UDP-4-amino-4-deoxy-L-arabinose--oxoglutarate aminotransferase</fullName>
        <ecNumber evidence="4">2.6.1.87</ecNumber>
    </submittedName>
</protein>
<dbReference type="GO" id="GO:0000271">
    <property type="term" value="P:polysaccharide biosynthetic process"/>
    <property type="evidence" value="ECO:0007669"/>
    <property type="project" value="TreeGrafter"/>
</dbReference>
<dbReference type="GO" id="GO:0099620">
    <property type="term" value="F:UDP-4-amino-4-deoxy-L-arabinose aminotransferase"/>
    <property type="evidence" value="ECO:0007669"/>
    <property type="project" value="UniProtKB-EC"/>
</dbReference>
<keyword evidence="4" id="KW-0808">Transferase</keyword>
<dbReference type="EC" id="2.6.1.87" evidence="4"/>
<organism evidence="4 5">
    <name type="scientific">candidate division WS6 bacterium OLB20</name>
    <dbReference type="NCBI Taxonomy" id="1617426"/>
    <lineage>
        <taxon>Bacteria</taxon>
        <taxon>Candidatus Dojkabacteria</taxon>
    </lineage>
</organism>
<gene>
    <name evidence="4" type="primary">arnB</name>
    <name evidence="4" type="ORF">TR69_WS6001001003</name>
</gene>
<dbReference type="SUPFAM" id="SSF53383">
    <property type="entry name" value="PLP-dependent transferases"/>
    <property type="match status" value="1"/>
</dbReference>
<evidence type="ECO:0000313" key="4">
    <source>
        <dbReference type="EMBL" id="KXK26979.1"/>
    </source>
</evidence>
<dbReference type="Pfam" id="PF01041">
    <property type="entry name" value="DegT_DnrJ_EryC1"/>
    <property type="match status" value="2"/>
</dbReference>
<dbReference type="PANTHER" id="PTHR30244:SF34">
    <property type="entry name" value="DTDP-4-AMINO-4,6-DIDEOXYGALACTOSE TRANSAMINASE"/>
    <property type="match status" value="1"/>
</dbReference>
<feature type="modified residue" description="N6-(pyridoxal phosphate)lysine" evidence="2">
    <location>
        <position position="152"/>
    </location>
</feature>
<keyword evidence="2 3" id="KW-0663">Pyridoxal phosphate</keyword>
<comment type="caution">
    <text evidence="4">The sequence shown here is derived from an EMBL/GenBank/DDBJ whole genome shotgun (WGS) entry which is preliminary data.</text>
</comment>
<dbReference type="PANTHER" id="PTHR30244">
    <property type="entry name" value="TRANSAMINASE"/>
    <property type="match status" value="1"/>
</dbReference>
<proteinExistence type="inferred from homology"/>
<keyword evidence="4" id="KW-0032">Aminotransferase</keyword>
<dbReference type="STRING" id="1617426.TR69_WS6001001003"/>
<dbReference type="InterPro" id="IPR000653">
    <property type="entry name" value="DegT/StrS_aminotransferase"/>
</dbReference>
<evidence type="ECO:0000256" key="2">
    <source>
        <dbReference type="PIRSR" id="PIRSR000390-2"/>
    </source>
</evidence>
<dbReference type="InterPro" id="IPR015424">
    <property type="entry name" value="PyrdxlP-dep_Trfase"/>
</dbReference>
<feature type="active site" description="Proton acceptor" evidence="1">
    <location>
        <position position="152"/>
    </location>
</feature>
<dbReference type="EMBL" id="JYNZ01000003">
    <property type="protein sequence ID" value="KXK26979.1"/>
    <property type="molecule type" value="Genomic_DNA"/>
</dbReference>